<organism evidence="2 4">
    <name type="scientific">Heyndrickxia coagulans</name>
    <name type="common">Weizmannia coagulans</name>
    <dbReference type="NCBI Taxonomy" id="1398"/>
    <lineage>
        <taxon>Bacteria</taxon>
        <taxon>Bacillati</taxon>
        <taxon>Bacillota</taxon>
        <taxon>Bacilli</taxon>
        <taxon>Bacillales</taxon>
        <taxon>Bacillaceae</taxon>
        <taxon>Heyndrickxia</taxon>
    </lineage>
</organism>
<dbReference type="EMBL" id="LQYI01000030">
    <property type="protein sequence ID" value="KYC71398.1"/>
    <property type="molecule type" value="Genomic_DNA"/>
</dbReference>
<dbReference type="AlphaFoldDB" id="A0A150K9U7"/>
<gene>
    <name evidence="1" type="ORF">B4098_0950</name>
    <name evidence="2" type="ORF">B4099_1136</name>
</gene>
<dbReference type="EMBL" id="LQYG01000013">
    <property type="protein sequence ID" value="KYC65733.1"/>
    <property type="molecule type" value="Genomic_DNA"/>
</dbReference>
<proteinExistence type="predicted"/>
<dbReference type="Proteomes" id="UP000075288">
    <property type="component" value="Unassembled WGS sequence"/>
</dbReference>
<evidence type="ECO:0000313" key="1">
    <source>
        <dbReference type="EMBL" id="KYC65733.1"/>
    </source>
</evidence>
<sequence>MPVTGLRLCEWNPFHTAFGNTLGVAFDAGNARIAVRQLDRGCVRKSGCSRRALDAMFANLTGKPT</sequence>
<evidence type="ECO:0000313" key="2">
    <source>
        <dbReference type="EMBL" id="KYC71398.1"/>
    </source>
</evidence>
<dbReference type="Proteomes" id="UP000075304">
    <property type="component" value="Unassembled WGS sequence"/>
</dbReference>
<accession>A0A150K9U7</accession>
<evidence type="ECO:0000313" key="3">
    <source>
        <dbReference type="Proteomes" id="UP000075288"/>
    </source>
</evidence>
<comment type="caution">
    <text evidence="2">The sequence shown here is derived from an EMBL/GenBank/DDBJ whole genome shotgun (WGS) entry which is preliminary data.</text>
</comment>
<dbReference type="PATRIC" id="fig|1398.24.peg.421"/>
<evidence type="ECO:0000313" key="4">
    <source>
        <dbReference type="Proteomes" id="UP000075304"/>
    </source>
</evidence>
<reference evidence="3 4" key="1">
    <citation type="submission" date="2016-01" db="EMBL/GenBank/DDBJ databases">
        <title>Genome Sequences of Twelve Sporeforming Bacillus Species Isolated from Foods.</title>
        <authorList>
            <person name="Berendsen E.M."/>
            <person name="Wells-Bennik M.H."/>
            <person name="Krawcyk A.O."/>
            <person name="De Jong A."/>
            <person name="Holsappel S."/>
            <person name="Eijlander R.T."/>
            <person name="Kuipers O.P."/>
        </authorList>
    </citation>
    <scope>NUCLEOTIDE SEQUENCE [LARGE SCALE GENOMIC DNA]</scope>
    <source>
        <strain evidence="1 3">B4098</strain>
        <strain evidence="2 4">B4099</strain>
    </source>
</reference>
<protein>
    <submittedName>
        <fullName evidence="2">Uncharacterized protein</fullName>
    </submittedName>
</protein>
<name>A0A150K9U7_HEYCO</name>